<comment type="caution">
    <text evidence="13">The sequence shown here is derived from an EMBL/GenBank/DDBJ whole genome shotgun (WGS) entry which is preliminary data.</text>
</comment>
<dbReference type="Pfam" id="PF07715">
    <property type="entry name" value="Plug"/>
    <property type="match status" value="1"/>
</dbReference>
<dbReference type="InterPro" id="IPR036942">
    <property type="entry name" value="Beta-barrel_TonB_sf"/>
</dbReference>
<evidence type="ECO:0000313" key="14">
    <source>
        <dbReference type="Proteomes" id="UP000295684"/>
    </source>
</evidence>
<keyword evidence="2 8" id="KW-0813">Transport</keyword>
<evidence type="ECO:0000256" key="4">
    <source>
        <dbReference type="ARBA" id="ARBA00022692"/>
    </source>
</evidence>
<feature type="domain" description="TonB-dependent receptor plug" evidence="12">
    <location>
        <begin position="129"/>
        <end position="235"/>
    </location>
</feature>
<dbReference type="PROSITE" id="PS52016">
    <property type="entry name" value="TONB_DEPENDENT_REC_3"/>
    <property type="match status" value="1"/>
</dbReference>
<accession>A0A4R2HHT6</accession>
<dbReference type="InterPro" id="IPR037066">
    <property type="entry name" value="Plug_dom_sf"/>
</dbReference>
<dbReference type="Pfam" id="PF13715">
    <property type="entry name" value="CarbopepD_reg_2"/>
    <property type="match status" value="1"/>
</dbReference>
<dbReference type="InterPro" id="IPR023996">
    <property type="entry name" value="TonB-dep_OMP_SusC/RagA"/>
</dbReference>
<dbReference type="NCBIfam" id="TIGR04057">
    <property type="entry name" value="SusC_RagA_signa"/>
    <property type="match status" value="1"/>
</dbReference>
<protein>
    <submittedName>
        <fullName evidence="13">TonB-linked SusC/RagA family outer membrane protein</fullName>
    </submittedName>
</protein>
<evidence type="ECO:0000256" key="10">
    <source>
        <dbReference type="SAM" id="SignalP"/>
    </source>
</evidence>
<evidence type="ECO:0000256" key="8">
    <source>
        <dbReference type="PROSITE-ProRule" id="PRU01360"/>
    </source>
</evidence>
<comment type="similarity">
    <text evidence="8 9">Belongs to the TonB-dependent receptor family.</text>
</comment>
<keyword evidence="4 8" id="KW-0812">Transmembrane</keyword>
<dbReference type="SUPFAM" id="SSF56935">
    <property type="entry name" value="Porins"/>
    <property type="match status" value="1"/>
</dbReference>
<dbReference type="GO" id="GO:0009279">
    <property type="term" value="C:cell outer membrane"/>
    <property type="evidence" value="ECO:0007669"/>
    <property type="project" value="UniProtKB-SubCell"/>
</dbReference>
<evidence type="ECO:0000256" key="2">
    <source>
        <dbReference type="ARBA" id="ARBA00022448"/>
    </source>
</evidence>
<proteinExistence type="inferred from homology"/>
<dbReference type="Proteomes" id="UP000295684">
    <property type="component" value="Unassembled WGS sequence"/>
</dbReference>
<gene>
    <name evidence="13" type="ORF">EV200_10289</name>
</gene>
<evidence type="ECO:0000313" key="13">
    <source>
        <dbReference type="EMBL" id="TCO28672.1"/>
    </source>
</evidence>
<dbReference type="AlphaFoldDB" id="A0A4R2HHT6"/>
<dbReference type="SUPFAM" id="SSF49464">
    <property type="entry name" value="Carboxypeptidase regulatory domain-like"/>
    <property type="match status" value="1"/>
</dbReference>
<evidence type="ECO:0000259" key="12">
    <source>
        <dbReference type="Pfam" id="PF07715"/>
    </source>
</evidence>
<dbReference type="Pfam" id="PF00593">
    <property type="entry name" value="TonB_dep_Rec_b-barrel"/>
    <property type="match status" value="1"/>
</dbReference>
<name>A0A4R2HHT6_9SPHI</name>
<organism evidence="13 14">
    <name type="scientific">Pedobacter psychrotolerans</name>
    <dbReference type="NCBI Taxonomy" id="1843235"/>
    <lineage>
        <taxon>Bacteria</taxon>
        <taxon>Pseudomonadati</taxon>
        <taxon>Bacteroidota</taxon>
        <taxon>Sphingobacteriia</taxon>
        <taxon>Sphingobacteriales</taxon>
        <taxon>Sphingobacteriaceae</taxon>
        <taxon>Pedobacter</taxon>
    </lineage>
</organism>
<evidence type="ECO:0000256" key="9">
    <source>
        <dbReference type="RuleBase" id="RU003357"/>
    </source>
</evidence>
<feature type="signal peptide" evidence="10">
    <location>
        <begin position="1"/>
        <end position="36"/>
    </location>
</feature>
<keyword evidence="5 9" id="KW-0798">TonB box</keyword>
<dbReference type="Gene3D" id="2.40.170.20">
    <property type="entry name" value="TonB-dependent receptor, beta-barrel domain"/>
    <property type="match status" value="1"/>
</dbReference>
<dbReference type="InterPro" id="IPR008969">
    <property type="entry name" value="CarboxyPept-like_regulatory"/>
</dbReference>
<evidence type="ECO:0000256" key="6">
    <source>
        <dbReference type="ARBA" id="ARBA00023136"/>
    </source>
</evidence>
<sequence>MHSNFTSYNINKAKIMRKKFTLLMVFLLGAISWSMAQNITVTGQVKDQKGLPLPGVSVKVKGSNQGASTADNGTFTISTPQNSILEFSFIGFKAIEESVNNRTSINVTLSDDNQQLNEVIVIGYGTTTKKDLTTSVVSVSSKDLENQPITNPLQAIQGRAAGVQVSSQSGKPGAGISISIRGNTSITASNSPLYVIDGVTSRDASFLNANDIESMTILKDASAAAIYGSSGANGVVLITTKKGSAGKLKVAFNAFSGFSNFWQKQDVLNNEQYIGLMKELGYTTFGGNNNTDWQKEIFGTGTQNQYQASISGGVKGGQYYFSTGYQQDKGVVAPAKLDRITANFNGSQNITSWLKLTGNAVLTSSNSIDVGDNSSVSRGGVILGALTTPPTIGIFEPNGQYTTIPNAGGWDNPLALAFGSNNKTRNFRFIGAFGAQVNFTKDLFFKSTISTNSNRKFYQYHTDNFLTTYGRQERGVYRDNTTNDHVWLNENILNYTKNVGKNAFTATGGYTIQSSDYQYKNNELTRFYDVSGNPTAPSVALTVPQRAQWSKQSYLARITYAYDSKYLFSSNFRADGSSRFAKENRFGYFPSFSAGWRISGENFMKDSKTINDLKLRGSWGKVGNDEGIGDYAYLKLYNVNAQGEYNLQNPANDNLSWEKTTQTNIGLDLTMFNSRITFTADAYLKKTNDLLINVQLPPSSGFVSQAYNIGAMENKGLEFVLSTKNFDREQFKWTTDLNFSINRNKVTDLGATTQSLNFAGIYERDDAVRVVAGKPLGSFYGYVFTGVNPANGAAQYADTNGNGVTGSADPGDRTFIGSAQPKFTYGITNNFTYGNWGLNFFFQGVQGNELFNASRIDIEGMFDSKNQSTAVLNRWTTPGQITNIPKALRSSSENSLTSSRFVEDASYLRLKTTTLSYSFGQSVLEKLKMSKLTIFATGYNLLTFTKYSGLDPEVNVNDANGPSMGVDYGTYPQSRSLLFGINVGF</sequence>
<keyword evidence="3 8" id="KW-1134">Transmembrane beta strand</keyword>
<keyword evidence="6 8" id="KW-0472">Membrane</keyword>
<dbReference type="EMBL" id="SLWO01000002">
    <property type="protein sequence ID" value="TCO28672.1"/>
    <property type="molecule type" value="Genomic_DNA"/>
</dbReference>
<dbReference type="InterPro" id="IPR000531">
    <property type="entry name" value="Beta-barrel_TonB"/>
</dbReference>
<dbReference type="Gene3D" id="2.170.130.10">
    <property type="entry name" value="TonB-dependent receptor, plug domain"/>
    <property type="match status" value="1"/>
</dbReference>
<evidence type="ECO:0000256" key="5">
    <source>
        <dbReference type="ARBA" id="ARBA00023077"/>
    </source>
</evidence>
<evidence type="ECO:0000259" key="11">
    <source>
        <dbReference type="Pfam" id="PF00593"/>
    </source>
</evidence>
<reference evidence="13 14" key="1">
    <citation type="submission" date="2019-03" db="EMBL/GenBank/DDBJ databases">
        <title>Genomic Encyclopedia of Type Strains, Phase IV (KMG-IV): sequencing the most valuable type-strain genomes for metagenomic binning, comparative biology and taxonomic classification.</title>
        <authorList>
            <person name="Goeker M."/>
        </authorList>
    </citation>
    <scope>NUCLEOTIDE SEQUENCE [LARGE SCALE GENOMIC DNA]</scope>
    <source>
        <strain evidence="13 14">DSM 103236</strain>
    </source>
</reference>
<dbReference type="Gene3D" id="2.60.40.1120">
    <property type="entry name" value="Carboxypeptidase-like, regulatory domain"/>
    <property type="match status" value="1"/>
</dbReference>
<dbReference type="InterPro" id="IPR023997">
    <property type="entry name" value="TonB-dep_OMP_SusC/RagA_CS"/>
</dbReference>
<dbReference type="FunFam" id="2.170.130.10:FF:000008">
    <property type="entry name" value="SusC/RagA family TonB-linked outer membrane protein"/>
    <property type="match status" value="1"/>
</dbReference>
<dbReference type="NCBIfam" id="TIGR04056">
    <property type="entry name" value="OMP_RagA_SusC"/>
    <property type="match status" value="1"/>
</dbReference>
<comment type="subcellular location">
    <subcellularLocation>
        <location evidence="1 8">Cell outer membrane</location>
        <topology evidence="1 8">Multi-pass membrane protein</topology>
    </subcellularLocation>
</comment>
<keyword evidence="10" id="KW-0732">Signal</keyword>
<evidence type="ECO:0000256" key="1">
    <source>
        <dbReference type="ARBA" id="ARBA00004571"/>
    </source>
</evidence>
<feature type="chain" id="PRO_5020434341" evidence="10">
    <location>
        <begin position="37"/>
        <end position="985"/>
    </location>
</feature>
<dbReference type="InterPro" id="IPR012910">
    <property type="entry name" value="Plug_dom"/>
</dbReference>
<evidence type="ECO:0000256" key="3">
    <source>
        <dbReference type="ARBA" id="ARBA00022452"/>
    </source>
</evidence>
<feature type="domain" description="TonB-dependent receptor-like beta-barrel" evidence="11">
    <location>
        <begin position="400"/>
        <end position="941"/>
    </location>
</feature>
<evidence type="ECO:0000256" key="7">
    <source>
        <dbReference type="ARBA" id="ARBA00023237"/>
    </source>
</evidence>
<dbReference type="InterPro" id="IPR039426">
    <property type="entry name" value="TonB-dep_rcpt-like"/>
</dbReference>
<keyword evidence="7 8" id="KW-0998">Cell outer membrane</keyword>